<keyword evidence="2" id="KW-1185">Reference proteome</keyword>
<dbReference type="EMBL" id="MU156283">
    <property type="protein sequence ID" value="KAF9470114.1"/>
    <property type="molecule type" value="Genomic_DNA"/>
</dbReference>
<reference evidence="1" key="1">
    <citation type="submission" date="2020-11" db="EMBL/GenBank/DDBJ databases">
        <authorList>
            <consortium name="DOE Joint Genome Institute"/>
            <person name="Ahrendt S."/>
            <person name="Riley R."/>
            <person name="Andreopoulos W."/>
            <person name="Labutti K."/>
            <person name="Pangilinan J."/>
            <person name="Ruiz-Duenas F.J."/>
            <person name="Barrasa J.M."/>
            <person name="Sanchez-Garcia M."/>
            <person name="Camarero S."/>
            <person name="Miyauchi S."/>
            <person name="Serrano A."/>
            <person name="Linde D."/>
            <person name="Babiker R."/>
            <person name="Drula E."/>
            <person name="Ayuso-Fernandez I."/>
            <person name="Pacheco R."/>
            <person name="Padilla G."/>
            <person name="Ferreira P."/>
            <person name="Barriuso J."/>
            <person name="Kellner H."/>
            <person name="Castanera R."/>
            <person name="Alfaro M."/>
            <person name="Ramirez L."/>
            <person name="Pisabarro A.G."/>
            <person name="Kuo A."/>
            <person name="Tritt A."/>
            <person name="Lipzen A."/>
            <person name="He G."/>
            <person name="Yan M."/>
            <person name="Ng V."/>
            <person name="Cullen D."/>
            <person name="Martin F."/>
            <person name="Rosso M.-N."/>
            <person name="Henrissat B."/>
            <person name="Hibbett D."/>
            <person name="Martinez A.T."/>
            <person name="Grigoriev I.V."/>
        </authorList>
    </citation>
    <scope>NUCLEOTIDE SEQUENCE</scope>
    <source>
        <strain evidence="1">CIRM-BRFM 674</strain>
    </source>
</reference>
<name>A0A9P5YK77_9AGAR</name>
<evidence type="ECO:0000313" key="1">
    <source>
        <dbReference type="EMBL" id="KAF9470114.1"/>
    </source>
</evidence>
<protein>
    <submittedName>
        <fullName evidence="1">Uncharacterized protein</fullName>
    </submittedName>
</protein>
<proteinExistence type="predicted"/>
<gene>
    <name evidence="1" type="ORF">BDN70DRAFT_889249</name>
</gene>
<organism evidence="1 2">
    <name type="scientific">Pholiota conissans</name>
    <dbReference type="NCBI Taxonomy" id="109636"/>
    <lineage>
        <taxon>Eukaryota</taxon>
        <taxon>Fungi</taxon>
        <taxon>Dikarya</taxon>
        <taxon>Basidiomycota</taxon>
        <taxon>Agaricomycotina</taxon>
        <taxon>Agaricomycetes</taxon>
        <taxon>Agaricomycetidae</taxon>
        <taxon>Agaricales</taxon>
        <taxon>Agaricineae</taxon>
        <taxon>Strophariaceae</taxon>
        <taxon>Pholiota</taxon>
    </lineage>
</organism>
<evidence type="ECO:0000313" key="2">
    <source>
        <dbReference type="Proteomes" id="UP000807469"/>
    </source>
</evidence>
<comment type="caution">
    <text evidence="1">The sequence shown here is derived from an EMBL/GenBank/DDBJ whole genome shotgun (WGS) entry which is preliminary data.</text>
</comment>
<sequence>MASAGGSTSREDCANKLECWALEQKTHLWGIRTMHRSAPSCSYPLHCIVIALVVVACPPSSSDLEDGMMKRRAEKDEDYHPQLRIRCVADAVGRMR</sequence>
<dbReference type="AlphaFoldDB" id="A0A9P5YK77"/>
<accession>A0A9P5YK77</accession>
<dbReference type="Proteomes" id="UP000807469">
    <property type="component" value="Unassembled WGS sequence"/>
</dbReference>